<sequence length="285" mass="32403">MDVELAPITDDDITDVSRFMHDHHNRGVAPERWSRALRTRWSASAPHHGYLLRADGRIVGAYLAYFSDREIDGRIERFCNLGAWCVLEPHRAQGLRLLMALLRMRGYHFTDLSPSGSVIALNRALKFAELDTTTSIMVNLPWRSARRDVRISSDPAVVRATLSGAERQIYADHEEAAAARHLVVMAGDEHCYVIFRRDQRKRIRAFASILYVGNADLFRVAARQVGGHLLLHHGIAATLMEQHVIGDRPRWAVALERARPKMFKSSTLPADRIDYLYSELVGLEW</sequence>
<comment type="caution">
    <text evidence="1">The sequence shown here is derived from an EMBL/GenBank/DDBJ whole genome shotgun (WGS) entry which is preliminary data.</text>
</comment>
<dbReference type="AlphaFoldDB" id="U1LR67"/>
<dbReference type="RefSeq" id="WP_021010255.1">
    <property type="nucleotide sequence ID" value="NZ_ASHR01000018.1"/>
</dbReference>
<keyword evidence="2" id="KW-1185">Reference proteome</keyword>
<name>U1LR67_9MICO</name>
<dbReference type="EMBL" id="ASHR01000018">
    <property type="protein sequence ID" value="ERG64552.1"/>
    <property type="molecule type" value="Genomic_DNA"/>
</dbReference>
<dbReference type="Proteomes" id="UP000016462">
    <property type="component" value="Unassembled WGS sequence"/>
</dbReference>
<proteinExistence type="predicted"/>
<protein>
    <recommendedName>
        <fullName evidence="3">N-acetyltransferase domain-containing protein</fullName>
    </recommendedName>
</protein>
<reference evidence="1 2" key="1">
    <citation type="journal article" date="2013" name="Genome Announc.">
        <title>First draft genome sequence from a member of the genus agrococcus, isolated from modern microbialites.</title>
        <authorList>
            <person name="White R.A.III."/>
            <person name="Grassa C.J."/>
            <person name="Suttle C.A."/>
        </authorList>
    </citation>
    <scope>NUCLEOTIDE SEQUENCE [LARGE SCALE GENOMIC DNA]</scope>
    <source>
        <strain evidence="1 2">RW1</strain>
    </source>
</reference>
<evidence type="ECO:0008006" key="3">
    <source>
        <dbReference type="Google" id="ProtNLM"/>
    </source>
</evidence>
<organism evidence="1 2">
    <name type="scientific">Agrococcus pavilionensis RW1</name>
    <dbReference type="NCBI Taxonomy" id="1330458"/>
    <lineage>
        <taxon>Bacteria</taxon>
        <taxon>Bacillati</taxon>
        <taxon>Actinomycetota</taxon>
        <taxon>Actinomycetes</taxon>
        <taxon>Micrococcales</taxon>
        <taxon>Microbacteriaceae</taxon>
        <taxon>Agrococcus</taxon>
    </lineage>
</organism>
<dbReference type="Gene3D" id="3.40.630.30">
    <property type="match status" value="1"/>
</dbReference>
<evidence type="ECO:0000313" key="2">
    <source>
        <dbReference type="Proteomes" id="UP000016462"/>
    </source>
</evidence>
<evidence type="ECO:0000313" key="1">
    <source>
        <dbReference type="EMBL" id="ERG64552.1"/>
    </source>
</evidence>
<dbReference type="InterPro" id="IPR016181">
    <property type="entry name" value="Acyl_CoA_acyltransferase"/>
</dbReference>
<accession>U1LR67</accession>
<gene>
    <name evidence="1" type="ORF">L332_08840</name>
</gene>
<dbReference type="SUPFAM" id="SSF55729">
    <property type="entry name" value="Acyl-CoA N-acyltransferases (Nat)"/>
    <property type="match status" value="1"/>
</dbReference>